<reference evidence="3" key="1">
    <citation type="journal article" date="2016" name="Genome Biol. Evol.">
        <title>Conserved non-coding elements in the most distant genera of cephalochordates: the Goldilocks principle.</title>
        <authorList>
            <person name="Yue J.X."/>
            <person name="Kozmikova I."/>
            <person name="Ono H."/>
            <person name="Nossa C.W."/>
            <person name="Kozmik Z."/>
            <person name="Putnam N.H."/>
            <person name="Yu J.K."/>
            <person name="Holland L.Z."/>
        </authorList>
    </citation>
    <scope>NUCLEOTIDE SEQUENCE</scope>
</reference>
<dbReference type="KEGG" id="bfo:118430498"/>
<dbReference type="RefSeq" id="XP_035697300.1">
    <property type="nucleotide sequence ID" value="XM_035841407.1"/>
</dbReference>
<protein>
    <submittedName>
        <fullName evidence="3">Beta-1,4 N-acetylgalactosaminyltransferase 1-like</fullName>
    </submittedName>
</protein>
<keyword evidence="1" id="KW-0812">Transmembrane</keyword>
<dbReference type="AlphaFoldDB" id="A0A9J7MDN2"/>
<sequence length="201" mass="22275">MIDAKTSVNTIEEPMFKMAASRTFVFGAAFAMCVLVATLTGIVSYTYVRKTVELKTPYSKPTIHLLQTQPIQQLNDQVADSRCNCSKRALVFANAIPKDEKEEVLQRKKQELHKYRLRTESAADTLLFANGSVPLSYPTQGVTVVPEGVIEIPGLNVAGNAENDEYQVQLNTSHYGVLDVTETLSEVQVDGRRTTCLTMRS</sequence>
<keyword evidence="2" id="KW-1185">Reference proteome</keyword>
<dbReference type="PANTHER" id="PTHR15046">
    <property type="entry name" value="GLYCO_TRANS_2-LIKE DOMAIN-CONTAINING PROTEIN"/>
    <property type="match status" value="1"/>
</dbReference>
<dbReference type="PANTHER" id="PTHR15046:SF3">
    <property type="entry name" value="BETA-1,4 N-ACETYLGALACTOSAMINYLTRANSFERASE 2-LIKE"/>
    <property type="match status" value="1"/>
</dbReference>
<dbReference type="Proteomes" id="UP000001554">
    <property type="component" value="Chromosome 14"/>
</dbReference>
<reference evidence="2" key="2">
    <citation type="journal article" date="2020" name="Nat. Ecol. Evol.">
        <title>Deeply conserved synteny resolves early events in vertebrate evolution.</title>
        <authorList>
            <person name="Simakov O."/>
            <person name="Marletaz F."/>
            <person name="Yue J.X."/>
            <person name="O'Connell B."/>
            <person name="Jenkins J."/>
            <person name="Brandt A."/>
            <person name="Calef R."/>
            <person name="Tung C.H."/>
            <person name="Huang T.K."/>
            <person name="Schmutz J."/>
            <person name="Satoh N."/>
            <person name="Yu J.K."/>
            <person name="Putnam N.H."/>
            <person name="Green R.E."/>
            <person name="Rokhsar D.S."/>
        </authorList>
    </citation>
    <scope>NUCLEOTIDE SEQUENCE [LARGE SCALE GENOMIC DNA]</scope>
    <source>
        <strain evidence="2">S238N-H82</strain>
    </source>
</reference>
<name>A0A9J7MDN2_BRAFL</name>
<feature type="non-terminal residue" evidence="3">
    <location>
        <position position="201"/>
    </location>
</feature>
<keyword evidence="1" id="KW-1133">Transmembrane helix</keyword>
<dbReference type="GeneID" id="118430498"/>
<evidence type="ECO:0000256" key="1">
    <source>
        <dbReference type="SAM" id="Phobius"/>
    </source>
</evidence>
<dbReference type="OMA" id="ADSRCNC"/>
<accession>A0A9J7MDN2</accession>
<evidence type="ECO:0000313" key="3">
    <source>
        <dbReference type="RefSeq" id="XP_035697300.1"/>
    </source>
</evidence>
<reference evidence="3" key="3">
    <citation type="submission" date="2025-08" db="UniProtKB">
        <authorList>
            <consortium name="RefSeq"/>
        </authorList>
    </citation>
    <scope>IDENTIFICATION</scope>
</reference>
<feature type="transmembrane region" description="Helical" evidence="1">
    <location>
        <begin position="24"/>
        <end position="48"/>
    </location>
</feature>
<organism evidence="2 3">
    <name type="scientific">Branchiostoma floridae</name>
    <name type="common">Florida lancelet</name>
    <name type="synonym">Amphioxus</name>
    <dbReference type="NCBI Taxonomy" id="7739"/>
    <lineage>
        <taxon>Eukaryota</taxon>
        <taxon>Metazoa</taxon>
        <taxon>Chordata</taxon>
        <taxon>Cephalochordata</taxon>
        <taxon>Leptocardii</taxon>
        <taxon>Amphioxiformes</taxon>
        <taxon>Branchiostomatidae</taxon>
        <taxon>Branchiostoma</taxon>
    </lineage>
</organism>
<proteinExistence type="predicted"/>
<evidence type="ECO:0000313" key="2">
    <source>
        <dbReference type="Proteomes" id="UP000001554"/>
    </source>
</evidence>
<keyword evidence="1" id="KW-0472">Membrane</keyword>
<gene>
    <name evidence="3" type="primary">LOC118430498</name>
</gene>